<dbReference type="InterPro" id="IPR012338">
    <property type="entry name" value="Beta-lactam/transpept-like"/>
</dbReference>
<gene>
    <name evidence="2" type="ORF">B0T11DRAFT_272711</name>
</gene>
<dbReference type="InterPro" id="IPR001466">
    <property type="entry name" value="Beta-lactam-related"/>
</dbReference>
<evidence type="ECO:0000259" key="1">
    <source>
        <dbReference type="Pfam" id="PF00144"/>
    </source>
</evidence>
<protein>
    <submittedName>
        <fullName evidence="2">Beta-lactamase family protein</fullName>
    </submittedName>
</protein>
<sequence length="423" mass="46819">MSTLSRTSQAKLHDIAERYVAGGKNREVPGLIYVAFREGGQPIFEHYAGCRGIEPGTPPMDADTICWLASFTKLVTSVACMQLVEHGVLELDNPDQIATLAPELRDIKVLERAEDGIFYLVEKRGEITLRMLLNHTAGFGYAFEDEKLAHYGQPVGLDDFCGELSDLLRRPLVNHPGETFQYGTSMDWVGILIERVTGFTLEEVFQKYIFSPLGMVGVTFYPTDETRARLAYLHRRGPDGNLAQRDHLYAKPLRVKEGSQRDEIFCAGGHGLFGPPAEFRKLIGMLLNDGLDLASGARLLNKATVDEMFKDQIPSMPRYSNESVPVAKPHLANPTPLVPMPADHTEGWGLGFSISHLPSETGRPAGVGSWEGLANLFWFADRENKVGAIIASQILPYGDLHLLKCADEMETVLYREILEAGTS</sequence>
<dbReference type="PANTHER" id="PTHR43283">
    <property type="entry name" value="BETA-LACTAMASE-RELATED"/>
    <property type="match status" value="1"/>
</dbReference>
<proteinExistence type="predicted"/>
<dbReference type="InterPro" id="IPR050789">
    <property type="entry name" value="Diverse_Enzym_Activities"/>
</dbReference>
<name>A0A8K0TUV2_9PEZI</name>
<dbReference type="OrthoDB" id="428260at2759"/>
<dbReference type="Gene3D" id="3.40.710.10">
    <property type="entry name" value="DD-peptidase/beta-lactamase superfamily"/>
    <property type="match status" value="1"/>
</dbReference>
<dbReference type="EMBL" id="JAGPXD010000001">
    <property type="protein sequence ID" value="KAH7376626.1"/>
    <property type="molecule type" value="Genomic_DNA"/>
</dbReference>
<evidence type="ECO:0000313" key="3">
    <source>
        <dbReference type="Proteomes" id="UP000813385"/>
    </source>
</evidence>
<accession>A0A8K0TUV2</accession>
<dbReference type="PANTHER" id="PTHR43283:SF3">
    <property type="entry name" value="BETA-LACTAMASE FAMILY PROTEIN (AFU_ORTHOLOGUE AFUA_5G07500)"/>
    <property type="match status" value="1"/>
</dbReference>
<comment type="caution">
    <text evidence="2">The sequence shown here is derived from an EMBL/GenBank/DDBJ whole genome shotgun (WGS) entry which is preliminary data.</text>
</comment>
<dbReference type="Proteomes" id="UP000813385">
    <property type="component" value="Unassembled WGS sequence"/>
</dbReference>
<organism evidence="2 3">
    <name type="scientific">Plectosphaerella cucumerina</name>
    <dbReference type="NCBI Taxonomy" id="40658"/>
    <lineage>
        <taxon>Eukaryota</taxon>
        <taxon>Fungi</taxon>
        <taxon>Dikarya</taxon>
        <taxon>Ascomycota</taxon>
        <taxon>Pezizomycotina</taxon>
        <taxon>Sordariomycetes</taxon>
        <taxon>Hypocreomycetidae</taxon>
        <taxon>Glomerellales</taxon>
        <taxon>Plectosphaerellaceae</taxon>
        <taxon>Plectosphaerella</taxon>
    </lineage>
</organism>
<feature type="domain" description="Beta-lactamase-related" evidence="1">
    <location>
        <begin position="24"/>
        <end position="396"/>
    </location>
</feature>
<keyword evidence="3" id="KW-1185">Reference proteome</keyword>
<dbReference type="Pfam" id="PF00144">
    <property type="entry name" value="Beta-lactamase"/>
    <property type="match status" value="1"/>
</dbReference>
<dbReference type="SUPFAM" id="SSF56601">
    <property type="entry name" value="beta-lactamase/transpeptidase-like"/>
    <property type="match status" value="1"/>
</dbReference>
<evidence type="ECO:0000313" key="2">
    <source>
        <dbReference type="EMBL" id="KAH7376626.1"/>
    </source>
</evidence>
<dbReference type="AlphaFoldDB" id="A0A8K0TUV2"/>
<reference evidence="2" key="1">
    <citation type="journal article" date="2021" name="Nat. Commun.">
        <title>Genetic determinants of endophytism in the Arabidopsis root mycobiome.</title>
        <authorList>
            <person name="Mesny F."/>
            <person name="Miyauchi S."/>
            <person name="Thiergart T."/>
            <person name="Pickel B."/>
            <person name="Atanasova L."/>
            <person name="Karlsson M."/>
            <person name="Huettel B."/>
            <person name="Barry K.W."/>
            <person name="Haridas S."/>
            <person name="Chen C."/>
            <person name="Bauer D."/>
            <person name="Andreopoulos W."/>
            <person name="Pangilinan J."/>
            <person name="LaButti K."/>
            <person name="Riley R."/>
            <person name="Lipzen A."/>
            <person name="Clum A."/>
            <person name="Drula E."/>
            <person name="Henrissat B."/>
            <person name="Kohler A."/>
            <person name="Grigoriev I.V."/>
            <person name="Martin F.M."/>
            <person name="Hacquard S."/>
        </authorList>
    </citation>
    <scope>NUCLEOTIDE SEQUENCE</scope>
    <source>
        <strain evidence="2">MPI-CAGE-AT-0016</strain>
    </source>
</reference>